<gene>
    <name evidence="2" type="ORF">DNTS_015141</name>
</gene>
<organism evidence="2 3">
    <name type="scientific">Danionella cerebrum</name>
    <dbReference type="NCBI Taxonomy" id="2873325"/>
    <lineage>
        <taxon>Eukaryota</taxon>
        <taxon>Metazoa</taxon>
        <taxon>Chordata</taxon>
        <taxon>Craniata</taxon>
        <taxon>Vertebrata</taxon>
        <taxon>Euteleostomi</taxon>
        <taxon>Actinopterygii</taxon>
        <taxon>Neopterygii</taxon>
        <taxon>Teleostei</taxon>
        <taxon>Ostariophysi</taxon>
        <taxon>Cypriniformes</taxon>
        <taxon>Danionidae</taxon>
        <taxon>Danioninae</taxon>
        <taxon>Danionella</taxon>
    </lineage>
</organism>
<keyword evidence="3" id="KW-1185">Reference proteome</keyword>
<proteinExistence type="inferred from homology"/>
<sequence length="147" mass="15850">SVRGARVLITGASLGIGEQVAYHFSRFGGQIMITTGRSKALKRVVQKCEKLGAKKAMYVTGDMSDAADPERFKTVLGSRVAGGLDFLVLNHVGNRDVALWKGDADHVRDIMQGRLIIVNYVSYVQMMLNVPALERSAGSIVVVSSLA</sequence>
<evidence type="ECO:0000313" key="2">
    <source>
        <dbReference type="EMBL" id="TRY91570.1"/>
    </source>
</evidence>
<dbReference type="OrthoDB" id="1933717at2759"/>
<dbReference type="PANTHER" id="PTHR44279">
    <property type="entry name" value="HYDROXYSTEROID (11-BETA) DEHYDROGENASE 1-LIKE B-RELATED"/>
    <property type="match status" value="1"/>
</dbReference>
<comment type="similarity">
    <text evidence="1">Belongs to the short-chain dehydrogenases/reductases (SDR) family.</text>
</comment>
<dbReference type="Pfam" id="PF00106">
    <property type="entry name" value="adh_short"/>
    <property type="match status" value="1"/>
</dbReference>
<dbReference type="PANTHER" id="PTHR44279:SF2">
    <property type="entry name" value="HYDROXYSTEROID (11-BETA) DEHYDROGENASE 1-LIKE B-RELATED"/>
    <property type="match status" value="1"/>
</dbReference>
<evidence type="ECO:0000313" key="3">
    <source>
        <dbReference type="Proteomes" id="UP000316079"/>
    </source>
</evidence>
<dbReference type="Gene3D" id="3.40.50.720">
    <property type="entry name" value="NAD(P)-binding Rossmann-like Domain"/>
    <property type="match status" value="1"/>
</dbReference>
<reference evidence="2 3" key="1">
    <citation type="journal article" date="2019" name="Sci. Data">
        <title>Hybrid genome assembly and annotation of Danionella translucida.</title>
        <authorList>
            <person name="Kadobianskyi M."/>
            <person name="Schulze L."/>
            <person name="Schuelke M."/>
            <person name="Judkewitz B."/>
        </authorList>
    </citation>
    <scope>NUCLEOTIDE SEQUENCE [LARGE SCALE GENOMIC DNA]</scope>
    <source>
        <strain evidence="2 3">Bolton</strain>
    </source>
</reference>
<dbReference type="EMBL" id="SRMA01025737">
    <property type="protein sequence ID" value="TRY91570.1"/>
    <property type="molecule type" value="Genomic_DNA"/>
</dbReference>
<dbReference type="STRING" id="623744.A0A553QNL2"/>
<feature type="non-terminal residue" evidence="2">
    <location>
        <position position="147"/>
    </location>
</feature>
<comment type="caution">
    <text evidence="2">The sequence shown here is derived from an EMBL/GenBank/DDBJ whole genome shotgun (WGS) entry which is preliminary data.</text>
</comment>
<dbReference type="PRINTS" id="PR00081">
    <property type="entry name" value="GDHRDH"/>
</dbReference>
<dbReference type="InterPro" id="IPR051253">
    <property type="entry name" value="11-beta-HSD"/>
</dbReference>
<dbReference type="InterPro" id="IPR002347">
    <property type="entry name" value="SDR_fam"/>
</dbReference>
<protein>
    <submittedName>
        <fullName evidence="2">Uncharacterized protein</fullName>
    </submittedName>
</protein>
<name>A0A553QNL2_9TELE</name>
<dbReference type="GO" id="GO:0016491">
    <property type="term" value="F:oxidoreductase activity"/>
    <property type="evidence" value="ECO:0007669"/>
    <property type="project" value="TreeGrafter"/>
</dbReference>
<evidence type="ECO:0000256" key="1">
    <source>
        <dbReference type="ARBA" id="ARBA00006484"/>
    </source>
</evidence>
<dbReference type="Proteomes" id="UP000316079">
    <property type="component" value="Unassembled WGS sequence"/>
</dbReference>
<dbReference type="AlphaFoldDB" id="A0A553QNL2"/>
<feature type="non-terminal residue" evidence="2">
    <location>
        <position position="1"/>
    </location>
</feature>
<dbReference type="InterPro" id="IPR036291">
    <property type="entry name" value="NAD(P)-bd_dom_sf"/>
</dbReference>
<dbReference type="SUPFAM" id="SSF51735">
    <property type="entry name" value="NAD(P)-binding Rossmann-fold domains"/>
    <property type="match status" value="1"/>
</dbReference>
<accession>A0A553QNL2</accession>